<protein>
    <submittedName>
        <fullName evidence="7">Transcriptional regulator</fullName>
    </submittedName>
</protein>
<keyword evidence="2" id="KW-0238">DNA-binding</keyword>
<name>A0A8J2XQI9_9GAMM</name>
<dbReference type="PROSITE" id="PS00041">
    <property type="entry name" value="HTH_ARAC_FAMILY_1"/>
    <property type="match status" value="1"/>
</dbReference>
<evidence type="ECO:0000256" key="2">
    <source>
        <dbReference type="ARBA" id="ARBA00023125"/>
    </source>
</evidence>
<keyword evidence="5" id="KW-1133">Transmembrane helix</keyword>
<feature type="transmembrane region" description="Helical" evidence="5">
    <location>
        <begin position="98"/>
        <end position="119"/>
    </location>
</feature>
<feature type="compositionally biased region" description="Polar residues" evidence="4">
    <location>
        <begin position="221"/>
        <end position="232"/>
    </location>
</feature>
<feature type="transmembrane region" description="Helical" evidence="5">
    <location>
        <begin position="66"/>
        <end position="86"/>
    </location>
</feature>
<feature type="domain" description="HTH araC/xylS-type" evidence="6">
    <location>
        <begin position="242"/>
        <end position="346"/>
    </location>
</feature>
<dbReference type="AlphaFoldDB" id="A0A8J2XQI9"/>
<dbReference type="SUPFAM" id="SSF46689">
    <property type="entry name" value="Homeodomain-like"/>
    <property type="match status" value="1"/>
</dbReference>
<evidence type="ECO:0000313" key="8">
    <source>
        <dbReference type="Proteomes" id="UP000619743"/>
    </source>
</evidence>
<dbReference type="RefSeq" id="WP_087506793.1">
    <property type="nucleotide sequence ID" value="NZ_BMDX01000017.1"/>
</dbReference>
<comment type="caution">
    <text evidence="7">The sequence shown here is derived from an EMBL/GenBank/DDBJ whole genome shotgun (WGS) entry which is preliminary data.</text>
</comment>
<feature type="transmembrane region" description="Helical" evidence="5">
    <location>
        <begin position="35"/>
        <end position="60"/>
    </location>
</feature>
<evidence type="ECO:0000256" key="5">
    <source>
        <dbReference type="SAM" id="Phobius"/>
    </source>
</evidence>
<keyword evidence="8" id="KW-1185">Reference proteome</keyword>
<dbReference type="GO" id="GO:0003700">
    <property type="term" value="F:DNA-binding transcription factor activity"/>
    <property type="evidence" value="ECO:0007669"/>
    <property type="project" value="InterPro"/>
</dbReference>
<dbReference type="InterPro" id="IPR018062">
    <property type="entry name" value="HTH_AraC-typ_CS"/>
</dbReference>
<dbReference type="GO" id="GO:0043565">
    <property type="term" value="F:sequence-specific DNA binding"/>
    <property type="evidence" value="ECO:0007669"/>
    <property type="project" value="InterPro"/>
</dbReference>
<dbReference type="PRINTS" id="PR00032">
    <property type="entry name" value="HTHARAC"/>
</dbReference>
<organism evidence="7 8">
    <name type="scientific">Neiella marina</name>
    <dbReference type="NCBI Taxonomy" id="508461"/>
    <lineage>
        <taxon>Bacteria</taxon>
        <taxon>Pseudomonadati</taxon>
        <taxon>Pseudomonadota</taxon>
        <taxon>Gammaproteobacteria</taxon>
        <taxon>Alteromonadales</taxon>
        <taxon>Echinimonadaceae</taxon>
        <taxon>Neiella</taxon>
    </lineage>
</organism>
<feature type="transmembrane region" description="Helical" evidence="5">
    <location>
        <begin position="125"/>
        <end position="143"/>
    </location>
</feature>
<evidence type="ECO:0000259" key="6">
    <source>
        <dbReference type="PROSITE" id="PS01124"/>
    </source>
</evidence>
<dbReference type="SMART" id="SM00342">
    <property type="entry name" value="HTH_ARAC"/>
    <property type="match status" value="1"/>
</dbReference>
<feature type="region of interest" description="Disordered" evidence="4">
    <location>
        <begin position="215"/>
        <end position="236"/>
    </location>
</feature>
<dbReference type="Proteomes" id="UP000619743">
    <property type="component" value="Unassembled WGS sequence"/>
</dbReference>
<keyword evidence="3" id="KW-0804">Transcription</keyword>
<evidence type="ECO:0000256" key="3">
    <source>
        <dbReference type="ARBA" id="ARBA00023163"/>
    </source>
</evidence>
<proteinExistence type="predicted"/>
<sequence length="352" mass="39607">MLTVDELNLLLRCFSIGNLILLASLCIGRKLTVNIVLLFALFVGFAHYIVLTAPVSYQLILSYRNGLLFFTELLPVLIFLFVLDFSPACRSYQYYERLRISTLVAAIVLYGVCFLLLAGRGVLHSISHVIGLILLIASGYLCFRQINDDLVDKRRTYRFVFGGYLMLHFCVLVLFELFTSQSDGNLYLSLTNSALIFLATLVGVNIHVREPQPIERGLAPQPSTNEQPSDNSMPPAMQQRAAQLELLMSEGAYLENGLTIGKLSEQLKLPEHRLRKLINEGLGYKNFSSYLNSYRIPQACQMLKDRDNAEKPILSIALELGFGSISPFNRAFKQATGNTPTEYRDHHTKLSL</sequence>
<dbReference type="InterPro" id="IPR018060">
    <property type="entry name" value="HTH_AraC"/>
</dbReference>
<dbReference type="Gene3D" id="1.10.10.60">
    <property type="entry name" value="Homeodomain-like"/>
    <property type="match status" value="1"/>
</dbReference>
<dbReference type="PANTHER" id="PTHR43280:SF29">
    <property type="entry name" value="ARAC-FAMILY TRANSCRIPTIONAL REGULATOR"/>
    <property type="match status" value="1"/>
</dbReference>
<feature type="transmembrane region" description="Helical" evidence="5">
    <location>
        <begin position="187"/>
        <end position="208"/>
    </location>
</feature>
<dbReference type="PROSITE" id="PS01124">
    <property type="entry name" value="HTH_ARAC_FAMILY_2"/>
    <property type="match status" value="1"/>
</dbReference>
<dbReference type="EMBL" id="BMDX01000017">
    <property type="protein sequence ID" value="GGA85099.1"/>
    <property type="molecule type" value="Genomic_DNA"/>
</dbReference>
<evidence type="ECO:0000256" key="4">
    <source>
        <dbReference type="SAM" id="MobiDB-lite"/>
    </source>
</evidence>
<evidence type="ECO:0000313" key="7">
    <source>
        <dbReference type="EMBL" id="GGA85099.1"/>
    </source>
</evidence>
<accession>A0A8J2XQI9</accession>
<dbReference type="PANTHER" id="PTHR43280">
    <property type="entry name" value="ARAC-FAMILY TRANSCRIPTIONAL REGULATOR"/>
    <property type="match status" value="1"/>
</dbReference>
<keyword evidence="5" id="KW-0472">Membrane</keyword>
<dbReference type="InterPro" id="IPR009057">
    <property type="entry name" value="Homeodomain-like_sf"/>
</dbReference>
<keyword evidence="1" id="KW-0805">Transcription regulation</keyword>
<dbReference type="InterPro" id="IPR020449">
    <property type="entry name" value="Tscrpt_reg_AraC-type_HTH"/>
</dbReference>
<dbReference type="OrthoDB" id="345413at2"/>
<evidence type="ECO:0000256" key="1">
    <source>
        <dbReference type="ARBA" id="ARBA00023015"/>
    </source>
</evidence>
<keyword evidence="5" id="KW-0812">Transmembrane</keyword>
<feature type="transmembrane region" description="Helical" evidence="5">
    <location>
        <begin position="155"/>
        <end position="175"/>
    </location>
</feature>
<dbReference type="Pfam" id="PF12833">
    <property type="entry name" value="HTH_18"/>
    <property type="match status" value="1"/>
</dbReference>
<reference evidence="8" key="1">
    <citation type="journal article" date="2019" name="Int. J. Syst. Evol. Microbiol.">
        <title>The Global Catalogue of Microorganisms (GCM) 10K type strain sequencing project: providing services to taxonomists for standard genome sequencing and annotation.</title>
        <authorList>
            <consortium name="The Broad Institute Genomics Platform"/>
            <consortium name="The Broad Institute Genome Sequencing Center for Infectious Disease"/>
            <person name="Wu L."/>
            <person name="Ma J."/>
        </authorList>
    </citation>
    <scope>NUCLEOTIDE SEQUENCE [LARGE SCALE GENOMIC DNA]</scope>
    <source>
        <strain evidence="8">CGMCC 1.10130</strain>
    </source>
</reference>
<gene>
    <name evidence="7" type="ORF">GCM10011369_28930</name>
</gene>
<feature type="transmembrane region" description="Helical" evidence="5">
    <location>
        <begin position="6"/>
        <end position="28"/>
    </location>
</feature>